<dbReference type="PANTHER" id="PTHR38600:SF1">
    <property type="entry name" value="TRANSCRIPTIONAL REGULATORY PROTEIN"/>
    <property type="match status" value="1"/>
</dbReference>
<dbReference type="STRING" id="59750.AWC31_10570"/>
<dbReference type="InterPro" id="IPR011991">
    <property type="entry name" value="ArsR-like_HTH"/>
</dbReference>
<evidence type="ECO:0000313" key="3">
    <source>
        <dbReference type="EMBL" id="KWX20933.1"/>
    </source>
</evidence>
<dbReference type="Pfam" id="PF08327">
    <property type="entry name" value="AHSA1"/>
    <property type="match status" value="1"/>
</dbReference>
<dbReference type="CDD" id="cd08893">
    <property type="entry name" value="SRPBCC_CalC_Aha1-like_GntR-HTH"/>
    <property type="match status" value="1"/>
</dbReference>
<dbReference type="CDD" id="cd00090">
    <property type="entry name" value="HTH_ARSR"/>
    <property type="match status" value="1"/>
</dbReference>
<comment type="similarity">
    <text evidence="1">Belongs to the AHA1 family.</text>
</comment>
<keyword evidence="4" id="KW-1185">Reference proteome</keyword>
<evidence type="ECO:0000259" key="2">
    <source>
        <dbReference type="PROSITE" id="PS50987"/>
    </source>
</evidence>
<dbReference type="InterPro" id="IPR013538">
    <property type="entry name" value="ASHA1/2-like_C"/>
</dbReference>
<protein>
    <submittedName>
        <fullName evidence="3">ArsR family transcriptional regulator</fullName>
    </submittedName>
</protein>
<organism evidence="3 4">
    <name type="scientific">Mycolicibacterium wolinskyi</name>
    <dbReference type="NCBI Taxonomy" id="59750"/>
    <lineage>
        <taxon>Bacteria</taxon>
        <taxon>Bacillati</taxon>
        <taxon>Actinomycetota</taxon>
        <taxon>Actinomycetes</taxon>
        <taxon>Mycobacteriales</taxon>
        <taxon>Mycobacteriaceae</taxon>
        <taxon>Mycolicibacterium</taxon>
    </lineage>
</organism>
<dbReference type="NCBIfam" id="NF033788">
    <property type="entry name" value="HTH_metalloreg"/>
    <property type="match status" value="1"/>
</dbReference>
<feature type="domain" description="HTH arsR-type" evidence="2">
    <location>
        <begin position="1"/>
        <end position="88"/>
    </location>
</feature>
<dbReference type="EMBL" id="LGTW01000023">
    <property type="protein sequence ID" value="KWX20933.1"/>
    <property type="molecule type" value="Genomic_DNA"/>
</dbReference>
<evidence type="ECO:0000256" key="1">
    <source>
        <dbReference type="ARBA" id="ARBA00006817"/>
    </source>
</evidence>
<dbReference type="PROSITE" id="PS50987">
    <property type="entry name" value="HTH_ARSR_2"/>
    <property type="match status" value="1"/>
</dbReference>
<dbReference type="Gene3D" id="1.10.10.10">
    <property type="entry name" value="Winged helix-like DNA-binding domain superfamily/Winged helix DNA-binding domain"/>
    <property type="match status" value="1"/>
</dbReference>
<dbReference type="PANTHER" id="PTHR38600">
    <property type="entry name" value="TRANSCRIPTIONAL REGULATORY PROTEIN"/>
    <property type="match status" value="1"/>
</dbReference>
<dbReference type="SUPFAM" id="SSF46785">
    <property type="entry name" value="Winged helix' DNA-binding domain"/>
    <property type="match status" value="1"/>
</dbReference>
<dbReference type="AlphaFoldDB" id="A0A132PF41"/>
<gene>
    <name evidence="3" type="ORF">AFM11_28050</name>
</gene>
<dbReference type="InterPro" id="IPR001845">
    <property type="entry name" value="HTH_ArsR_DNA-bd_dom"/>
</dbReference>
<dbReference type="Proteomes" id="UP000070612">
    <property type="component" value="Unassembled WGS sequence"/>
</dbReference>
<name>A0A132PF41_9MYCO</name>
<dbReference type="InterPro" id="IPR023393">
    <property type="entry name" value="START-like_dom_sf"/>
</dbReference>
<sequence length="239" mass="26793">MDDVLKAVADPNRRMLLESLNDRDGQSLRELCAGLLMARQSVSKHLAVLEAANLVTVVRQGREKLHYLNAEPISAVADQWINRFGGADVHAHADYASALDVAPTEFAYTTYIHTTPERLWQAITNPEFSLRYMGHGIESDWQKGATYVWIDGDGRVEHPDQLILESDPYGRLAYTFHTVASDTRSRVSFDIELVDDQVELTVVHDGFGPRSPVRQLVSRTWPLKLSKLKSGLERAGVPQ</sequence>
<dbReference type="PATRIC" id="fig|59750.3.peg.3485"/>
<comment type="caution">
    <text evidence="3">The sequence shown here is derived from an EMBL/GenBank/DDBJ whole genome shotgun (WGS) entry which is preliminary data.</text>
</comment>
<dbReference type="InterPro" id="IPR036388">
    <property type="entry name" value="WH-like_DNA-bd_sf"/>
</dbReference>
<evidence type="ECO:0000313" key="4">
    <source>
        <dbReference type="Proteomes" id="UP000070612"/>
    </source>
</evidence>
<accession>A0A132PF41</accession>
<dbReference type="SUPFAM" id="SSF55961">
    <property type="entry name" value="Bet v1-like"/>
    <property type="match status" value="1"/>
</dbReference>
<reference evidence="3 4" key="1">
    <citation type="submission" date="2015-07" db="EMBL/GenBank/DDBJ databases">
        <title>A draft genome sequence of Mycobacterium wolinskyi.</title>
        <authorList>
            <person name="de Man T.J."/>
            <person name="Perry K.A."/>
            <person name="Coulliette A.D."/>
            <person name="Jensen B."/>
            <person name="Toney N.C."/>
            <person name="Limbago B.M."/>
            <person name="Noble-Wang J."/>
        </authorList>
    </citation>
    <scope>NUCLEOTIDE SEQUENCE [LARGE SCALE GENOMIC DNA]</scope>
    <source>
        <strain evidence="3 4">CDC_01</strain>
    </source>
</reference>
<dbReference type="Gene3D" id="3.30.530.20">
    <property type="match status" value="1"/>
</dbReference>
<dbReference type="Pfam" id="PF12840">
    <property type="entry name" value="HTH_20"/>
    <property type="match status" value="1"/>
</dbReference>
<proteinExistence type="inferred from homology"/>
<dbReference type="PRINTS" id="PR00778">
    <property type="entry name" value="HTHARSR"/>
</dbReference>
<dbReference type="SMART" id="SM00418">
    <property type="entry name" value="HTH_ARSR"/>
    <property type="match status" value="1"/>
</dbReference>
<dbReference type="GO" id="GO:0003700">
    <property type="term" value="F:DNA-binding transcription factor activity"/>
    <property type="evidence" value="ECO:0007669"/>
    <property type="project" value="InterPro"/>
</dbReference>
<dbReference type="RefSeq" id="WP_067855820.1">
    <property type="nucleotide sequence ID" value="NZ_LGTW01000023.1"/>
</dbReference>
<dbReference type="InterPro" id="IPR036390">
    <property type="entry name" value="WH_DNA-bd_sf"/>
</dbReference>